<dbReference type="Proteomes" id="UP000598217">
    <property type="component" value="Unassembled WGS sequence"/>
</dbReference>
<accession>A0ABR9HF92</accession>
<protein>
    <recommendedName>
        <fullName evidence="5">DUF4350 domain-containing protein</fullName>
    </recommendedName>
</protein>
<reference evidence="3 4" key="1">
    <citation type="submission" date="2020-10" db="EMBL/GenBank/DDBJ databases">
        <title>Sequencing the genomes of 1000 actinobacteria strains.</title>
        <authorList>
            <person name="Klenk H.-P."/>
        </authorList>
    </citation>
    <scope>NUCLEOTIDE SEQUENCE [LARGE SCALE GENOMIC DNA]</scope>
    <source>
        <strain evidence="3 4">DSM 45157</strain>
    </source>
</reference>
<keyword evidence="4" id="KW-1185">Reference proteome</keyword>
<evidence type="ECO:0000256" key="2">
    <source>
        <dbReference type="SAM" id="SignalP"/>
    </source>
</evidence>
<evidence type="ECO:0008006" key="5">
    <source>
        <dbReference type="Google" id="ProtNLM"/>
    </source>
</evidence>
<keyword evidence="1" id="KW-1133">Transmembrane helix</keyword>
<dbReference type="EMBL" id="JADBDY010000001">
    <property type="protein sequence ID" value="MBE1457696.1"/>
    <property type="molecule type" value="Genomic_DNA"/>
</dbReference>
<proteinExistence type="predicted"/>
<comment type="caution">
    <text evidence="3">The sequence shown here is derived from an EMBL/GenBank/DDBJ whole genome shotgun (WGS) entry which is preliminary data.</text>
</comment>
<gene>
    <name evidence="3" type="ORF">H4W79_001910</name>
</gene>
<evidence type="ECO:0000313" key="3">
    <source>
        <dbReference type="EMBL" id="MBE1457696.1"/>
    </source>
</evidence>
<sequence>MFTDHRTARTRWAAAAVTPLAVLLLAAAPEVARADTAEEGQGPSERLAAALEETPVYVDPSYASALPEDLVQRVENSINDSGVPLRVVAVPMIEGGDWNGDSSLMVSAVHDRSGADEAHYLVLDGRSLSGHDFETGDDRTIRAFYGNEAASMELGRDAPTAERLERAVEIALSDDPEGIYDTAREQQESDPFDWRYSLGPGSYTLFAVLPWVLAALALLGLGFGFYRWRRPRPVPVLAQHAAFDNANRARRAELARRAGEEVVELGERLSQAAPTSDDGAAEALHRALDAHAAARRVYDRLPDTGALEEIAGVLVLLDMAEDHLDRATRPANRQRSAPLRSHCYANPLHGTVTRMTKWREFGGRNDIRVPLCAPCAKAVRDRQRPTVLSARYRGSEVPYYEVPAEESVWAATGYGALREDLVERVLRGDRSGRTR</sequence>
<feature type="transmembrane region" description="Helical" evidence="1">
    <location>
        <begin position="203"/>
        <end position="226"/>
    </location>
</feature>
<feature type="signal peptide" evidence="2">
    <location>
        <begin position="1"/>
        <end position="34"/>
    </location>
</feature>
<name>A0ABR9HF92_9ACTN</name>
<keyword evidence="1" id="KW-0472">Membrane</keyword>
<keyword evidence="1" id="KW-0812">Transmembrane</keyword>
<evidence type="ECO:0000256" key="1">
    <source>
        <dbReference type="SAM" id="Phobius"/>
    </source>
</evidence>
<feature type="chain" id="PRO_5046265455" description="DUF4350 domain-containing protein" evidence="2">
    <location>
        <begin position="35"/>
        <end position="435"/>
    </location>
</feature>
<evidence type="ECO:0000313" key="4">
    <source>
        <dbReference type="Proteomes" id="UP000598217"/>
    </source>
</evidence>
<organism evidence="3 4">
    <name type="scientific">Nocardiopsis terrae</name>
    <dbReference type="NCBI Taxonomy" id="372655"/>
    <lineage>
        <taxon>Bacteria</taxon>
        <taxon>Bacillati</taxon>
        <taxon>Actinomycetota</taxon>
        <taxon>Actinomycetes</taxon>
        <taxon>Streptosporangiales</taxon>
        <taxon>Nocardiopsidaceae</taxon>
        <taxon>Nocardiopsis</taxon>
    </lineage>
</organism>
<keyword evidence="2" id="KW-0732">Signal</keyword>
<dbReference type="RefSeq" id="WP_191271154.1">
    <property type="nucleotide sequence ID" value="NZ_BMXJ01000004.1"/>
</dbReference>